<evidence type="ECO:0000313" key="2">
    <source>
        <dbReference type="Proteomes" id="UP000231879"/>
    </source>
</evidence>
<evidence type="ECO:0000313" key="1">
    <source>
        <dbReference type="EMBL" id="PJZ57407.1"/>
    </source>
</evidence>
<reference evidence="1 2" key="1">
    <citation type="submission" date="2017-07" db="EMBL/GenBank/DDBJ databases">
        <title>Leptospira spp. isolated from tropical soils.</title>
        <authorList>
            <person name="Thibeaux R."/>
            <person name="Iraola G."/>
            <person name="Ferres I."/>
            <person name="Bierque E."/>
            <person name="Girault D."/>
            <person name="Soupe-Gilbert M.-E."/>
            <person name="Picardeau M."/>
            <person name="Goarant C."/>
        </authorList>
    </citation>
    <scope>NUCLEOTIDE SEQUENCE [LARGE SCALE GENOMIC DNA]</scope>
    <source>
        <strain evidence="1 2">FH4-C-A1</strain>
    </source>
</reference>
<organism evidence="1 2">
    <name type="scientific">Leptospira barantonii</name>
    <dbReference type="NCBI Taxonomy" id="2023184"/>
    <lineage>
        <taxon>Bacteria</taxon>
        <taxon>Pseudomonadati</taxon>
        <taxon>Spirochaetota</taxon>
        <taxon>Spirochaetia</taxon>
        <taxon>Leptospirales</taxon>
        <taxon>Leptospiraceae</taxon>
        <taxon>Leptospira</taxon>
    </lineage>
</organism>
<dbReference type="EMBL" id="NPDS01000004">
    <property type="protein sequence ID" value="PJZ57407.1"/>
    <property type="molecule type" value="Genomic_DNA"/>
</dbReference>
<sequence length="217" mass="25560">MKKRITNNGRSINKYRNKIFVECPNCLSIAIITVQGIEYDFPIQHDEIKRVICLKCTFNKEKKNVIWKGEITGSFKRPCGKCGYQWIEKRIYRTKYSPKIPMTAKVKCPVCNNETEENLQWNISYSATQGIDPYFGLPLWLKFKIGSHELWAYNENHINDLVDYIDADLRERVSYPTKWAMVTRLPKWVKEAKNREIITKGLKRLKKKLETDLSTFA</sequence>
<protein>
    <submittedName>
        <fullName evidence="1">Uncharacterized protein</fullName>
    </submittedName>
</protein>
<accession>A0ABX4NKP7</accession>
<dbReference type="Proteomes" id="UP000231879">
    <property type="component" value="Unassembled WGS sequence"/>
</dbReference>
<comment type="caution">
    <text evidence="1">The sequence shown here is derived from an EMBL/GenBank/DDBJ whole genome shotgun (WGS) entry which is preliminary data.</text>
</comment>
<gene>
    <name evidence="1" type="ORF">CH367_10930</name>
</gene>
<proteinExistence type="predicted"/>
<name>A0ABX4NKP7_9LEPT</name>
<dbReference type="RefSeq" id="WP_100762544.1">
    <property type="nucleotide sequence ID" value="NZ_NPDS01000004.1"/>
</dbReference>
<keyword evidence="2" id="KW-1185">Reference proteome</keyword>